<accession>A0A812DKF4</accession>
<dbReference type="EMBL" id="CAHIKZ030003547">
    <property type="protein sequence ID" value="CAE1301692.1"/>
    <property type="molecule type" value="Genomic_DNA"/>
</dbReference>
<reference evidence="2" key="1">
    <citation type="submission" date="2021-01" db="EMBL/GenBank/DDBJ databases">
        <authorList>
            <person name="Li R."/>
            <person name="Bekaert M."/>
        </authorList>
    </citation>
    <scope>NUCLEOTIDE SEQUENCE</scope>
    <source>
        <strain evidence="2">Farmed</strain>
    </source>
</reference>
<keyword evidence="1" id="KW-0472">Membrane</keyword>
<keyword evidence="1" id="KW-0812">Transmembrane</keyword>
<evidence type="ECO:0000313" key="2">
    <source>
        <dbReference type="EMBL" id="CAE1301692.1"/>
    </source>
</evidence>
<evidence type="ECO:0000256" key="1">
    <source>
        <dbReference type="SAM" id="Phobius"/>
    </source>
</evidence>
<sequence length="165" mass="18497">MLKISEINFLKGNSILWYKVIYLSIYLSMYLSICERREQPTEPSMTTLLSLQRVRSCSTGLLGKRVRGQGAVATLAPSRSVNAALPVVNCGSMLDMEQSTNRDSDDSGLLWCRDCVSPLRRRKSCQGRRFGGTSKALRLRPATWDRCDPSVRRHDNHASRKCGTG</sequence>
<organism evidence="2 3">
    <name type="scientific">Acanthosepion pharaonis</name>
    <name type="common">Pharaoh cuttlefish</name>
    <name type="synonym">Sepia pharaonis</name>
    <dbReference type="NCBI Taxonomy" id="158019"/>
    <lineage>
        <taxon>Eukaryota</taxon>
        <taxon>Metazoa</taxon>
        <taxon>Spiralia</taxon>
        <taxon>Lophotrochozoa</taxon>
        <taxon>Mollusca</taxon>
        <taxon>Cephalopoda</taxon>
        <taxon>Coleoidea</taxon>
        <taxon>Decapodiformes</taxon>
        <taxon>Sepiida</taxon>
        <taxon>Sepiina</taxon>
        <taxon>Sepiidae</taxon>
        <taxon>Acanthosepion</taxon>
    </lineage>
</organism>
<keyword evidence="1" id="KW-1133">Transmembrane helix</keyword>
<protein>
    <submittedName>
        <fullName evidence="2">Uncharacterized protein</fullName>
    </submittedName>
</protein>
<dbReference type="Proteomes" id="UP000597762">
    <property type="component" value="Unassembled WGS sequence"/>
</dbReference>
<evidence type="ECO:0000313" key="3">
    <source>
        <dbReference type="Proteomes" id="UP000597762"/>
    </source>
</evidence>
<name>A0A812DKF4_ACAPH</name>
<proteinExistence type="predicted"/>
<comment type="caution">
    <text evidence="2">The sequence shown here is derived from an EMBL/GenBank/DDBJ whole genome shotgun (WGS) entry which is preliminary data.</text>
</comment>
<gene>
    <name evidence="2" type="ORF">SPHA_54565</name>
</gene>
<dbReference type="AlphaFoldDB" id="A0A812DKF4"/>
<feature type="transmembrane region" description="Helical" evidence="1">
    <location>
        <begin position="15"/>
        <end position="33"/>
    </location>
</feature>
<keyword evidence="3" id="KW-1185">Reference proteome</keyword>